<proteinExistence type="predicted"/>
<reference evidence="1 2" key="1">
    <citation type="submission" date="2022-03" db="EMBL/GenBank/DDBJ databases">
        <title>A chromosomal length assembly of Cordylochernes scorpioides.</title>
        <authorList>
            <person name="Zeh D."/>
            <person name="Zeh J."/>
        </authorList>
    </citation>
    <scope>NUCLEOTIDE SEQUENCE [LARGE SCALE GENOMIC DNA]</scope>
    <source>
        <strain evidence="1">IN4F17</strain>
        <tissue evidence="1">Whole Body</tissue>
    </source>
</reference>
<evidence type="ECO:0008006" key="3">
    <source>
        <dbReference type="Google" id="ProtNLM"/>
    </source>
</evidence>
<dbReference type="EMBL" id="CP092886">
    <property type="protein sequence ID" value="UYV84301.1"/>
    <property type="molecule type" value="Genomic_DNA"/>
</dbReference>
<sequence>MKIRQDNARPHMAYLTFAKIASTRFHVHSFENFTNKNLIKNIEQWNLGICALFCFTNLNLDVRTPRQPKTEAWGEDSSERTRWFQKFKVGDIGLEDQDGRGRRSTFKNVDLKSHIESNNTQTVRETRCKREGAEVITSFGELTAHLYTMVPEQDSRI</sequence>
<accession>A0ABY6LVD9</accession>
<evidence type="ECO:0000313" key="1">
    <source>
        <dbReference type="EMBL" id="UYV84301.1"/>
    </source>
</evidence>
<gene>
    <name evidence="1" type="ORF">LAZ67_X001777</name>
</gene>
<organism evidence="1 2">
    <name type="scientific">Cordylochernes scorpioides</name>
    <dbReference type="NCBI Taxonomy" id="51811"/>
    <lineage>
        <taxon>Eukaryota</taxon>
        <taxon>Metazoa</taxon>
        <taxon>Ecdysozoa</taxon>
        <taxon>Arthropoda</taxon>
        <taxon>Chelicerata</taxon>
        <taxon>Arachnida</taxon>
        <taxon>Pseudoscorpiones</taxon>
        <taxon>Cheliferoidea</taxon>
        <taxon>Chernetidae</taxon>
        <taxon>Cordylochernes</taxon>
    </lineage>
</organism>
<keyword evidence="2" id="KW-1185">Reference proteome</keyword>
<protein>
    <recommendedName>
        <fullName evidence="3">Histone-lysine N-methyltransferase SETMAR</fullName>
    </recommendedName>
</protein>
<dbReference type="Proteomes" id="UP001235939">
    <property type="component" value="Chromosome X"/>
</dbReference>
<name>A0ABY6LVD9_9ARAC</name>
<evidence type="ECO:0000313" key="2">
    <source>
        <dbReference type="Proteomes" id="UP001235939"/>
    </source>
</evidence>